<organism evidence="1 2">
    <name type="scientific">Leptospira stimsonii</name>
    <dbReference type="NCBI Taxonomy" id="2202203"/>
    <lineage>
        <taxon>Bacteria</taxon>
        <taxon>Pseudomonadati</taxon>
        <taxon>Spirochaetota</taxon>
        <taxon>Spirochaetia</taxon>
        <taxon>Leptospirales</taxon>
        <taxon>Leptospiraceae</taxon>
        <taxon>Leptospira</taxon>
    </lineage>
</organism>
<sequence length="216" mass="24892">MKRTIFYFRTLITLIIISDCMPAGYGRVLQENEKELRSYNYEILNKGQYEKSLNFPKIKFYILRNQEKVKEILEDENNGFSEQNSLNEFKDTLSPKSLVIMVISENINQRIESASINGEEAVSSIGFQYDQMKIKSTTGGFPGRGQFSVEREEIIPISKMDEIKSKIKYKGYGSANVELLQSNRYLIAFANGVETIQKNSVLIVYFSDKSRIILFL</sequence>
<dbReference type="AlphaFoldDB" id="A0A396YQP6"/>
<dbReference type="EMBL" id="QHCT01000008">
    <property type="protein sequence ID" value="RHX85552.1"/>
    <property type="molecule type" value="Genomic_DNA"/>
</dbReference>
<name>A0A396YQP6_9LEPT</name>
<dbReference type="Proteomes" id="UP000265798">
    <property type="component" value="Unassembled WGS sequence"/>
</dbReference>
<proteinExistence type="predicted"/>
<gene>
    <name evidence="1" type="ORF">DLM75_20355</name>
</gene>
<reference evidence="2" key="1">
    <citation type="submission" date="2018-05" db="EMBL/GenBank/DDBJ databases">
        <title>Leptospira yasudae sp. nov. and Leptospira stimsonii sp. nov., two pathogenic species of the genus Leptospira isolated from environmental sources.</title>
        <authorList>
            <person name="Casanovas-Massana A."/>
            <person name="Hamond C."/>
            <person name="Santos L.A."/>
            <person name="Hacker K.P."/>
            <person name="Balassiano I."/>
            <person name="Medeiros M.A."/>
            <person name="Reis M.G."/>
            <person name="Ko A.I."/>
            <person name="Wunder E.A."/>
        </authorList>
    </citation>
    <scope>NUCLEOTIDE SEQUENCE [LARGE SCALE GENOMIC DNA]</scope>
    <source>
        <strain evidence="2">Yale</strain>
    </source>
</reference>
<accession>A0A396YQP6</accession>
<evidence type="ECO:0000313" key="2">
    <source>
        <dbReference type="Proteomes" id="UP000265798"/>
    </source>
</evidence>
<evidence type="ECO:0000313" key="1">
    <source>
        <dbReference type="EMBL" id="RHX85552.1"/>
    </source>
</evidence>
<protein>
    <submittedName>
        <fullName evidence="1">Uncharacterized protein</fullName>
    </submittedName>
</protein>
<comment type="caution">
    <text evidence="1">The sequence shown here is derived from an EMBL/GenBank/DDBJ whole genome shotgun (WGS) entry which is preliminary data.</text>
</comment>